<evidence type="ECO:0000256" key="8">
    <source>
        <dbReference type="ARBA" id="ARBA00048679"/>
    </source>
</evidence>
<keyword evidence="5 13" id="KW-0418">Kinase</keyword>
<feature type="compositionally biased region" description="Polar residues" evidence="11">
    <location>
        <begin position="978"/>
        <end position="993"/>
    </location>
</feature>
<evidence type="ECO:0000259" key="12">
    <source>
        <dbReference type="PROSITE" id="PS50011"/>
    </source>
</evidence>
<dbReference type="InterPro" id="IPR008271">
    <property type="entry name" value="Ser/Thr_kinase_AS"/>
</dbReference>
<protein>
    <recommendedName>
        <fullName evidence="1">non-specific serine/threonine protein kinase</fullName>
        <ecNumber evidence="1">2.7.11.1</ecNumber>
    </recommendedName>
</protein>
<feature type="compositionally biased region" description="Basic residues" evidence="11">
    <location>
        <begin position="1298"/>
        <end position="1316"/>
    </location>
</feature>
<dbReference type="EC" id="2.7.11.1" evidence="1"/>
<organism evidence="13 14">
    <name type="scientific">Streblomastix strix</name>
    <dbReference type="NCBI Taxonomy" id="222440"/>
    <lineage>
        <taxon>Eukaryota</taxon>
        <taxon>Metamonada</taxon>
        <taxon>Preaxostyla</taxon>
        <taxon>Oxymonadida</taxon>
        <taxon>Streblomastigidae</taxon>
        <taxon>Streblomastix</taxon>
    </lineage>
</organism>
<dbReference type="InterPro" id="IPR051334">
    <property type="entry name" value="SRPK"/>
</dbReference>
<evidence type="ECO:0000256" key="3">
    <source>
        <dbReference type="ARBA" id="ARBA00022679"/>
    </source>
</evidence>
<keyword evidence="10" id="KW-0175">Coiled coil</keyword>
<evidence type="ECO:0000256" key="1">
    <source>
        <dbReference type="ARBA" id="ARBA00012513"/>
    </source>
</evidence>
<evidence type="ECO:0000256" key="4">
    <source>
        <dbReference type="ARBA" id="ARBA00022741"/>
    </source>
</evidence>
<feature type="compositionally biased region" description="Polar residues" evidence="11">
    <location>
        <begin position="934"/>
        <end position="950"/>
    </location>
</feature>
<dbReference type="PROSITE" id="PS00108">
    <property type="entry name" value="PROTEIN_KINASE_ST"/>
    <property type="match status" value="1"/>
</dbReference>
<feature type="region of interest" description="Disordered" evidence="11">
    <location>
        <begin position="773"/>
        <end position="827"/>
    </location>
</feature>
<feature type="region of interest" description="Disordered" evidence="11">
    <location>
        <begin position="436"/>
        <end position="465"/>
    </location>
</feature>
<feature type="compositionally biased region" description="Polar residues" evidence="11">
    <location>
        <begin position="684"/>
        <end position="696"/>
    </location>
</feature>
<keyword evidence="4 9" id="KW-0547">Nucleotide-binding</keyword>
<evidence type="ECO:0000256" key="2">
    <source>
        <dbReference type="ARBA" id="ARBA00022527"/>
    </source>
</evidence>
<dbReference type="InterPro" id="IPR000719">
    <property type="entry name" value="Prot_kinase_dom"/>
</dbReference>
<dbReference type="Gene3D" id="1.10.510.10">
    <property type="entry name" value="Transferase(Phosphotransferase) domain 1"/>
    <property type="match status" value="2"/>
</dbReference>
<name>A0A5J4WIX4_9EUKA</name>
<feature type="compositionally biased region" description="Basic residues" evidence="11">
    <location>
        <begin position="958"/>
        <end position="970"/>
    </location>
</feature>
<dbReference type="PROSITE" id="PS00107">
    <property type="entry name" value="PROTEIN_KINASE_ATP"/>
    <property type="match status" value="1"/>
</dbReference>
<dbReference type="GO" id="GO:0000245">
    <property type="term" value="P:spliceosomal complex assembly"/>
    <property type="evidence" value="ECO:0007669"/>
    <property type="project" value="TreeGrafter"/>
</dbReference>
<dbReference type="PANTHER" id="PTHR47634">
    <property type="entry name" value="PROTEIN KINASE DOMAIN-CONTAINING PROTEIN-RELATED"/>
    <property type="match status" value="1"/>
</dbReference>
<accession>A0A5J4WIX4</accession>
<keyword evidence="2" id="KW-0723">Serine/threonine-protein kinase</keyword>
<feature type="compositionally biased region" description="Basic and acidic residues" evidence="11">
    <location>
        <begin position="1249"/>
        <end position="1259"/>
    </location>
</feature>
<feature type="compositionally biased region" description="Low complexity" evidence="11">
    <location>
        <begin position="551"/>
        <end position="561"/>
    </location>
</feature>
<feature type="compositionally biased region" description="Basic and acidic residues" evidence="11">
    <location>
        <begin position="1076"/>
        <end position="1094"/>
    </location>
</feature>
<feature type="compositionally biased region" description="Basic and acidic residues" evidence="11">
    <location>
        <begin position="1136"/>
        <end position="1168"/>
    </location>
</feature>
<comment type="catalytic activity">
    <reaction evidence="8">
        <text>L-seryl-[protein] + ATP = O-phospho-L-seryl-[protein] + ADP + H(+)</text>
        <dbReference type="Rhea" id="RHEA:17989"/>
        <dbReference type="Rhea" id="RHEA-COMP:9863"/>
        <dbReference type="Rhea" id="RHEA-COMP:11604"/>
        <dbReference type="ChEBI" id="CHEBI:15378"/>
        <dbReference type="ChEBI" id="CHEBI:29999"/>
        <dbReference type="ChEBI" id="CHEBI:30616"/>
        <dbReference type="ChEBI" id="CHEBI:83421"/>
        <dbReference type="ChEBI" id="CHEBI:456216"/>
        <dbReference type="EC" id="2.7.11.1"/>
    </reaction>
</comment>
<evidence type="ECO:0000313" key="14">
    <source>
        <dbReference type="Proteomes" id="UP000324800"/>
    </source>
</evidence>
<evidence type="ECO:0000313" key="13">
    <source>
        <dbReference type="EMBL" id="KAA6394676.1"/>
    </source>
</evidence>
<feature type="compositionally biased region" description="Polar residues" evidence="11">
    <location>
        <begin position="1057"/>
        <end position="1072"/>
    </location>
</feature>
<feature type="binding site" evidence="9">
    <location>
        <position position="62"/>
    </location>
    <ligand>
        <name>ATP</name>
        <dbReference type="ChEBI" id="CHEBI:30616"/>
    </ligand>
</feature>
<feature type="compositionally biased region" description="Acidic residues" evidence="11">
    <location>
        <begin position="447"/>
        <end position="465"/>
    </location>
</feature>
<dbReference type="GO" id="GO:0004674">
    <property type="term" value="F:protein serine/threonine kinase activity"/>
    <property type="evidence" value="ECO:0007669"/>
    <property type="project" value="UniProtKB-KW"/>
</dbReference>
<feature type="region of interest" description="Disordered" evidence="11">
    <location>
        <begin position="329"/>
        <end position="373"/>
    </location>
</feature>
<dbReference type="PANTHER" id="PTHR47634:SF9">
    <property type="entry name" value="PROTEIN KINASE DOMAIN-CONTAINING PROTEIN-RELATED"/>
    <property type="match status" value="1"/>
</dbReference>
<feature type="region of interest" description="Disordered" evidence="11">
    <location>
        <begin position="276"/>
        <end position="299"/>
    </location>
</feature>
<evidence type="ECO:0000256" key="7">
    <source>
        <dbReference type="ARBA" id="ARBA00047899"/>
    </source>
</evidence>
<dbReference type="InterPro" id="IPR017441">
    <property type="entry name" value="Protein_kinase_ATP_BS"/>
</dbReference>
<dbReference type="Gene3D" id="3.30.200.20">
    <property type="entry name" value="Phosphorylase Kinase, domain 1"/>
    <property type="match status" value="1"/>
</dbReference>
<evidence type="ECO:0000256" key="9">
    <source>
        <dbReference type="PROSITE-ProRule" id="PRU10141"/>
    </source>
</evidence>
<dbReference type="InterPro" id="IPR011009">
    <property type="entry name" value="Kinase-like_dom_sf"/>
</dbReference>
<feature type="compositionally biased region" description="Basic and acidic residues" evidence="11">
    <location>
        <begin position="361"/>
        <end position="373"/>
    </location>
</feature>
<feature type="region of interest" description="Disordered" evidence="11">
    <location>
        <begin position="508"/>
        <end position="574"/>
    </location>
</feature>
<evidence type="ECO:0000256" key="10">
    <source>
        <dbReference type="SAM" id="Coils"/>
    </source>
</evidence>
<feature type="compositionally biased region" description="Low complexity" evidence="11">
    <location>
        <begin position="337"/>
        <end position="354"/>
    </location>
</feature>
<dbReference type="Pfam" id="PF00069">
    <property type="entry name" value="Pkinase"/>
    <property type="match status" value="2"/>
</dbReference>
<feature type="compositionally biased region" description="Low complexity" evidence="11">
    <location>
        <begin position="279"/>
        <end position="292"/>
    </location>
</feature>
<feature type="compositionally biased region" description="Basic and acidic residues" evidence="11">
    <location>
        <begin position="1269"/>
        <end position="1279"/>
    </location>
</feature>
<feature type="region of interest" description="Disordered" evidence="11">
    <location>
        <begin position="931"/>
        <end position="993"/>
    </location>
</feature>
<feature type="region of interest" description="Disordered" evidence="11">
    <location>
        <begin position="1249"/>
        <end position="1352"/>
    </location>
</feature>
<sequence length="1352" mass="154041">MFLPTDYDDEGESEYRAGGYHPVKIGELLNNQYLVTRKLGWGHFSTVWYCKDQINNQYVAIKIVRSSQNYTHAANCEIQLLNDITYGDKLNTKCICHMCNTFTMKGPNGTHVCMVFEPCGVNLFTLLQMYQNDGIPLPIVKVIIKQTLIALDYLHRELKMIHTDLKPENVLLQWPIVFCADKRTNTKIAIDPQYQIPKIVTSSITNTNVVNSPLIPQRLGINNKGPPIIQNQIQQKQNDQFNYNPDKQKQISSLNLQSQQRSNFSFYAPNQAANPHLNQQQGQQIQTSQSSESKYDEQQPQTYIPQLLAKYRIKLSDFGNAIRDGTPYPYPSLYVNQQQDQQQQSKARQQSSNQVRNQGKTKQDNKQEYKQQEKYWIPSIERVMLKRPDNAPHRIQTRQYRAPEAILGASYSAQCDIWSLGCMAYELATGHVLFDPRGTGEGRGLWDDDESVGDDKDDEEDDLDPEDQMIKEQEIHLAKLKVTYINEQGNRELRDDPELIQKENQMQISRQKMGQQVKKKQKAQNKKQQQQGQGKKGIQIQGFKKDLNDESSSGNSSSSTKSSDEDIQGQQQYDRDDDHLSLICAVLGRKIPNELVSNGWWGSDLVGNNGKLRRGKKRRRRTIKQELMKRDNATSKDAGQMAKFIMRCLKFTPGERATAGELLNDPWLQVTKDEYLDELKRNAQMNPKQQSKQGSKGHSMVDELGKGQRGGTSLINQIPVVDSKTNLRPLPGSSSNLQQTSSSSLQQPSIFSSQSSLLNTSNAGKYSKQTLSSQQSLSFSSPSLTPQQSSQQTQVSPSKTNNQKSSNNSPPSNQSISPSPSPAQSPSQEIIQLMDNPYLQISELYATDKNQLDLHSLNGRKWDEHPVAGPLDLQWDPQNEAKLREQKKQQLLTDIKKEEDRISAELKEYQKQKQKELEQRSKEEQTKNIFQIEGQPQQLGDPLSNSTVTSLIPEDEKKKKKRNKNKKKNKQKGDGFITSASGLTETDTNQSKQGNWGSIFFGQRNVAGKHRAGIVGSDRNSTTVLNNANIGPNIISSSCSVELIDRSRRAESEWGSGRQQIRANTTSTTIGNAPNERQRQKEVDRNDIRAKSEQRSGGGIFSWIRQKLGNIQSVFRSQAPNRSKIGSNINQEEGLINRKQVEQRKQQGKGEIERWDQDWQRWKDEDGQRQTSSGLISNEDQVFQELRFIGKYKRKRETDELGSINLQGKVQNSGFQSSGNSSIIKQTGQFTDQLDIENTKLSSIISFEGEREAERKDQQEPESVNVGEGENRLNQRDPETGDSDDVIIIEQTRTINIRPKKQRKKQKRQEKQRKQRRQEGIEDNRDTNGEHRISELTQSKGRKRRRLDDEKN</sequence>
<comment type="caution">
    <text evidence="13">The sequence shown here is derived from an EMBL/GenBank/DDBJ whole genome shotgun (WGS) entry which is preliminary data.</text>
</comment>
<dbReference type="GO" id="GO:0005524">
    <property type="term" value="F:ATP binding"/>
    <property type="evidence" value="ECO:0007669"/>
    <property type="project" value="UniProtKB-UniRule"/>
</dbReference>
<keyword evidence="3" id="KW-0808">Transferase</keyword>
<proteinExistence type="predicted"/>
<dbReference type="PROSITE" id="PS50011">
    <property type="entry name" value="PROTEIN_KINASE_DOM"/>
    <property type="match status" value="1"/>
</dbReference>
<feature type="compositionally biased region" description="Low complexity" evidence="11">
    <location>
        <begin position="526"/>
        <end position="542"/>
    </location>
</feature>
<dbReference type="OrthoDB" id="2649at2759"/>
<dbReference type="SMART" id="SM00220">
    <property type="entry name" value="S_TKc"/>
    <property type="match status" value="1"/>
</dbReference>
<dbReference type="SUPFAM" id="SSF56112">
    <property type="entry name" value="Protein kinase-like (PK-like)"/>
    <property type="match status" value="2"/>
</dbReference>
<evidence type="ECO:0000256" key="11">
    <source>
        <dbReference type="SAM" id="MobiDB-lite"/>
    </source>
</evidence>
<reference evidence="13 14" key="1">
    <citation type="submission" date="2019-03" db="EMBL/GenBank/DDBJ databases">
        <title>Single cell metagenomics reveals metabolic interactions within the superorganism composed of flagellate Streblomastix strix and complex community of Bacteroidetes bacteria on its surface.</title>
        <authorList>
            <person name="Treitli S.C."/>
            <person name="Kolisko M."/>
            <person name="Husnik F."/>
            <person name="Keeling P."/>
            <person name="Hampl V."/>
        </authorList>
    </citation>
    <scope>NUCLEOTIDE SEQUENCE [LARGE SCALE GENOMIC DNA]</scope>
    <source>
        <strain evidence="13">ST1C</strain>
    </source>
</reference>
<evidence type="ECO:0000256" key="5">
    <source>
        <dbReference type="ARBA" id="ARBA00022777"/>
    </source>
</evidence>
<feature type="domain" description="Protein kinase" evidence="12">
    <location>
        <begin position="33"/>
        <end position="668"/>
    </location>
</feature>
<dbReference type="Proteomes" id="UP000324800">
    <property type="component" value="Unassembled WGS sequence"/>
</dbReference>
<dbReference type="EMBL" id="SNRW01001880">
    <property type="protein sequence ID" value="KAA6394676.1"/>
    <property type="molecule type" value="Genomic_DNA"/>
</dbReference>
<feature type="region of interest" description="Disordered" evidence="11">
    <location>
        <begin position="1051"/>
        <end position="1094"/>
    </location>
</feature>
<gene>
    <name evidence="13" type="ORF">EZS28_009796</name>
</gene>
<feature type="coiled-coil region" evidence="10">
    <location>
        <begin position="881"/>
        <end position="926"/>
    </location>
</feature>
<keyword evidence="6 9" id="KW-0067">ATP-binding</keyword>
<feature type="region of interest" description="Disordered" evidence="11">
    <location>
        <begin position="1136"/>
        <end position="1176"/>
    </location>
</feature>
<feature type="region of interest" description="Disordered" evidence="11">
    <location>
        <begin position="684"/>
        <end position="748"/>
    </location>
</feature>
<comment type="catalytic activity">
    <reaction evidence="7">
        <text>L-threonyl-[protein] + ATP = O-phospho-L-threonyl-[protein] + ADP + H(+)</text>
        <dbReference type="Rhea" id="RHEA:46608"/>
        <dbReference type="Rhea" id="RHEA-COMP:11060"/>
        <dbReference type="Rhea" id="RHEA-COMP:11605"/>
        <dbReference type="ChEBI" id="CHEBI:15378"/>
        <dbReference type="ChEBI" id="CHEBI:30013"/>
        <dbReference type="ChEBI" id="CHEBI:30616"/>
        <dbReference type="ChEBI" id="CHEBI:61977"/>
        <dbReference type="ChEBI" id="CHEBI:456216"/>
        <dbReference type="EC" id="2.7.11.1"/>
    </reaction>
</comment>
<evidence type="ECO:0000256" key="6">
    <source>
        <dbReference type="ARBA" id="ARBA00022840"/>
    </source>
</evidence>
<feature type="compositionally biased region" description="Low complexity" evidence="11">
    <location>
        <begin position="733"/>
        <end position="748"/>
    </location>
</feature>
<feature type="compositionally biased region" description="Basic and acidic residues" evidence="11">
    <location>
        <begin position="1317"/>
        <end position="1334"/>
    </location>
</feature>
<dbReference type="GO" id="GO:0050684">
    <property type="term" value="P:regulation of mRNA processing"/>
    <property type="evidence" value="ECO:0007669"/>
    <property type="project" value="TreeGrafter"/>
</dbReference>